<dbReference type="InterPro" id="IPR037523">
    <property type="entry name" value="VOC_core"/>
</dbReference>
<dbReference type="PROSITE" id="PS51819">
    <property type="entry name" value="VOC"/>
    <property type="match status" value="1"/>
</dbReference>
<dbReference type="Proteomes" id="UP000777784">
    <property type="component" value="Unassembled WGS sequence"/>
</dbReference>
<dbReference type="SUPFAM" id="SSF54593">
    <property type="entry name" value="Glyoxalase/Bleomycin resistance protein/Dihydroxybiphenyl dioxygenase"/>
    <property type="match status" value="1"/>
</dbReference>
<protein>
    <submittedName>
        <fullName evidence="2">VOC family protein</fullName>
    </submittedName>
</protein>
<evidence type="ECO:0000313" key="2">
    <source>
        <dbReference type="EMBL" id="MBU2691488.1"/>
    </source>
</evidence>
<evidence type="ECO:0000259" key="1">
    <source>
        <dbReference type="PROSITE" id="PS51819"/>
    </source>
</evidence>
<organism evidence="2 3">
    <name type="scientific">Eiseniibacteriota bacterium</name>
    <dbReference type="NCBI Taxonomy" id="2212470"/>
    <lineage>
        <taxon>Bacteria</taxon>
        <taxon>Candidatus Eiseniibacteriota</taxon>
    </lineage>
</organism>
<feature type="domain" description="VOC" evidence="1">
    <location>
        <begin position="7"/>
        <end position="151"/>
    </location>
</feature>
<accession>A0A948RUY7</accession>
<sequence length="153" mass="16933">MERKLFKFAHVNIVARDWRKLSAFYEQVFGCERVPPERDLEGEAIDHLTGLPQARIRGIHLRLPGCGADGPTLEIFQYNISEARPGTAIHRPGFAHIAFKVDDVDEIRSAVLSAGGGAIGKTVALEIKDGGHLTAVYLTDPEGNIIECQRWED</sequence>
<dbReference type="InterPro" id="IPR004360">
    <property type="entry name" value="Glyas_Fos-R_dOase_dom"/>
</dbReference>
<gene>
    <name evidence="2" type="ORF">KJ970_11225</name>
</gene>
<dbReference type="Gene3D" id="3.10.180.10">
    <property type="entry name" value="2,3-Dihydroxybiphenyl 1,2-Dioxygenase, domain 1"/>
    <property type="match status" value="1"/>
</dbReference>
<proteinExistence type="predicted"/>
<comment type="caution">
    <text evidence="2">The sequence shown here is derived from an EMBL/GenBank/DDBJ whole genome shotgun (WGS) entry which is preliminary data.</text>
</comment>
<evidence type="ECO:0000313" key="3">
    <source>
        <dbReference type="Proteomes" id="UP000777784"/>
    </source>
</evidence>
<reference evidence="2" key="1">
    <citation type="submission" date="2021-05" db="EMBL/GenBank/DDBJ databases">
        <title>Energy efficiency and biological interactions define the core microbiome of deep oligotrophic groundwater.</title>
        <authorList>
            <person name="Mehrshad M."/>
            <person name="Lopez-Fernandez M."/>
            <person name="Bell E."/>
            <person name="Bernier-Latmani R."/>
            <person name="Bertilsson S."/>
            <person name="Dopson M."/>
        </authorList>
    </citation>
    <scope>NUCLEOTIDE SEQUENCE</scope>
    <source>
        <strain evidence="2">Modern_marine.mb.64</strain>
    </source>
</reference>
<dbReference type="EMBL" id="JAHJDP010000065">
    <property type="protein sequence ID" value="MBU2691488.1"/>
    <property type="molecule type" value="Genomic_DNA"/>
</dbReference>
<dbReference type="InterPro" id="IPR029068">
    <property type="entry name" value="Glyas_Bleomycin-R_OHBP_Dase"/>
</dbReference>
<dbReference type="Pfam" id="PF00903">
    <property type="entry name" value="Glyoxalase"/>
    <property type="match status" value="1"/>
</dbReference>
<dbReference type="AlphaFoldDB" id="A0A948RUY7"/>
<name>A0A948RUY7_UNCEI</name>